<keyword evidence="3" id="KW-0812">Transmembrane</keyword>
<dbReference type="STRING" id="568872.GA0070624_4592"/>
<dbReference type="SUPFAM" id="SSF52833">
    <property type="entry name" value="Thioredoxin-like"/>
    <property type="match status" value="1"/>
</dbReference>
<dbReference type="GO" id="GO:0016209">
    <property type="term" value="F:antioxidant activity"/>
    <property type="evidence" value="ECO:0007669"/>
    <property type="project" value="InterPro"/>
</dbReference>
<protein>
    <submittedName>
        <fullName evidence="7">Cytochrome c biogenesis protein CcmG, thiol:disulfide interchange protein DsbE</fullName>
    </submittedName>
</protein>
<dbReference type="AlphaFoldDB" id="A0A1C6SU69"/>
<keyword evidence="4" id="KW-1015">Disulfide bond</keyword>
<evidence type="ECO:0000313" key="8">
    <source>
        <dbReference type="Proteomes" id="UP000199413"/>
    </source>
</evidence>
<evidence type="ECO:0000313" key="7">
    <source>
        <dbReference type="EMBL" id="SCL32882.1"/>
    </source>
</evidence>
<dbReference type="PROSITE" id="PS51352">
    <property type="entry name" value="THIOREDOXIN_2"/>
    <property type="match status" value="1"/>
</dbReference>
<dbReference type="OrthoDB" id="9790194at2"/>
<dbReference type="GO" id="GO:0016491">
    <property type="term" value="F:oxidoreductase activity"/>
    <property type="evidence" value="ECO:0007669"/>
    <property type="project" value="InterPro"/>
</dbReference>
<comment type="subcellular location">
    <subcellularLocation>
        <location evidence="1">Cell envelope</location>
    </subcellularLocation>
</comment>
<dbReference type="Gene3D" id="3.40.30.10">
    <property type="entry name" value="Glutaredoxin"/>
    <property type="match status" value="1"/>
</dbReference>
<evidence type="ECO:0000259" key="6">
    <source>
        <dbReference type="PROSITE" id="PS51352"/>
    </source>
</evidence>
<dbReference type="EMBL" id="FMHV01000002">
    <property type="protein sequence ID" value="SCL32882.1"/>
    <property type="molecule type" value="Genomic_DNA"/>
</dbReference>
<name>A0A1C6SU69_9ACTN</name>
<dbReference type="PROSITE" id="PS00194">
    <property type="entry name" value="THIOREDOXIN_1"/>
    <property type="match status" value="1"/>
</dbReference>
<accession>A0A1C6SU69</accession>
<dbReference type="InterPro" id="IPR000866">
    <property type="entry name" value="AhpC/TSA"/>
</dbReference>
<keyword evidence="2" id="KW-0201">Cytochrome c-type biogenesis</keyword>
<dbReference type="Proteomes" id="UP000199413">
    <property type="component" value="Unassembled WGS sequence"/>
</dbReference>
<dbReference type="InterPro" id="IPR017937">
    <property type="entry name" value="Thioredoxin_CS"/>
</dbReference>
<feature type="domain" description="Thioredoxin" evidence="6">
    <location>
        <begin position="45"/>
        <end position="184"/>
    </location>
</feature>
<keyword evidence="3" id="KW-0735">Signal-anchor</keyword>
<dbReference type="PANTHER" id="PTHR42852">
    <property type="entry name" value="THIOL:DISULFIDE INTERCHANGE PROTEIN DSBE"/>
    <property type="match status" value="1"/>
</dbReference>
<dbReference type="InterPro" id="IPR050553">
    <property type="entry name" value="Thioredoxin_ResA/DsbE_sf"/>
</dbReference>
<sequence length="185" mass="19478">MKARVRSRRPPRVALPALALLLTAAVGAVLAVGLRSPTTVASAGTAPGAVAPALSGPTLDGGHFDLADAHGQVLVVNVFASWCGPCREELPLLVEARQRWSTRGLQLVGLNVRDGPEAVRALLRDTGAETMTVLTDPDGTLAVGWGVRGLPETFVVDREGRIADREQGQVSRQWLEQRVGPLLAG</sequence>
<evidence type="ECO:0000256" key="1">
    <source>
        <dbReference type="ARBA" id="ARBA00004196"/>
    </source>
</evidence>
<dbReference type="PANTHER" id="PTHR42852:SF6">
    <property type="entry name" value="THIOL:DISULFIDE INTERCHANGE PROTEIN DSBE"/>
    <property type="match status" value="1"/>
</dbReference>
<dbReference type="InterPro" id="IPR013766">
    <property type="entry name" value="Thioredoxin_domain"/>
</dbReference>
<dbReference type="Pfam" id="PF00578">
    <property type="entry name" value="AhpC-TSA"/>
    <property type="match status" value="1"/>
</dbReference>
<evidence type="ECO:0000256" key="2">
    <source>
        <dbReference type="ARBA" id="ARBA00022748"/>
    </source>
</evidence>
<keyword evidence="8" id="KW-1185">Reference proteome</keyword>
<evidence type="ECO:0000256" key="5">
    <source>
        <dbReference type="ARBA" id="ARBA00023284"/>
    </source>
</evidence>
<dbReference type="RefSeq" id="WP_091344324.1">
    <property type="nucleotide sequence ID" value="NZ_FMHV01000002.1"/>
</dbReference>
<keyword evidence="5" id="KW-0676">Redox-active center</keyword>
<dbReference type="GO" id="GO:0017004">
    <property type="term" value="P:cytochrome complex assembly"/>
    <property type="evidence" value="ECO:0007669"/>
    <property type="project" value="UniProtKB-KW"/>
</dbReference>
<dbReference type="CDD" id="cd02966">
    <property type="entry name" value="TlpA_like_family"/>
    <property type="match status" value="1"/>
</dbReference>
<evidence type="ECO:0000256" key="3">
    <source>
        <dbReference type="ARBA" id="ARBA00022968"/>
    </source>
</evidence>
<reference evidence="8" key="1">
    <citation type="submission" date="2016-06" db="EMBL/GenBank/DDBJ databases">
        <authorList>
            <person name="Varghese N."/>
            <person name="Submissions Spin"/>
        </authorList>
    </citation>
    <scope>NUCLEOTIDE SEQUENCE [LARGE SCALE GENOMIC DNA]</scope>
    <source>
        <strain evidence="8">DSM 45431</strain>
    </source>
</reference>
<proteinExistence type="predicted"/>
<dbReference type="GO" id="GO:0030313">
    <property type="term" value="C:cell envelope"/>
    <property type="evidence" value="ECO:0007669"/>
    <property type="project" value="UniProtKB-SubCell"/>
</dbReference>
<gene>
    <name evidence="7" type="ORF">GA0070624_4592</name>
</gene>
<evidence type="ECO:0000256" key="4">
    <source>
        <dbReference type="ARBA" id="ARBA00023157"/>
    </source>
</evidence>
<organism evidence="7 8">
    <name type="scientific">Micromonospora rhizosphaerae</name>
    <dbReference type="NCBI Taxonomy" id="568872"/>
    <lineage>
        <taxon>Bacteria</taxon>
        <taxon>Bacillati</taxon>
        <taxon>Actinomycetota</taxon>
        <taxon>Actinomycetes</taxon>
        <taxon>Micromonosporales</taxon>
        <taxon>Micromonosporaceae</taxon>
        <taxon>Micromonospora</taxon>
    </lineage>
</organism>
<dbReference type="InterPro" id="IPR036249">
    <property type="entry name" value="Thioredoxin-like_sf"/>
</dbReference>